<evidence type="ECO:0000313" key="2">
    <source>
        <dbReference type="EMBL" id="KTB33272.1"/>
    </source>
</evidence>
<name>A0A0W0FAG7_MONRR</name>
<sequence length="487" mass="53211">MQSMDPEVFATFSASSFNSLAASAQMLIGSNTTTVAGTTDRSFPIQDLNLFTREYYSSTDPCHPINLPNNILDDEGLVYTNTLLHLHRSLWGLSDEDAQRLGGSIVHCSDDEGKLWKRRLLACGLPSTGDGSDLFTINDVNCPCDISGNLLPQFHVNESPSQSSGCLTQAGAFSVPSQNDYLSSFPYDWSDLVPQLANDASENSGLSACIDVPAVSVAETSPTVVDTATGTQFTVVGGNGDQLRPDCCVTELPVEKTSNAGHRDAVAGSGEVIADSEALTSRVQFSYHHSTTFIDTPQPEPSPFDFSGPPAEPSTGPIRQSPTRQHQQPYENPRASFKFKRTPPSSDPNYIECDGPEGPPICGWTTDRDNQPLSKPCPFAFHDASHDAIQAHLISHLPEYLQDIPADSRGRIKCMWDECKSTRVTYPALVEHVRKQHLAVYWKCKRCGSTVRKGNEKTRHKEVTKTGASRCDIQLRLQEKEMTGGQV</sequence>
<feature type="region of interest" description="Disordered" evidence="1">
    <location>
        <begin position="294"/>
        <end position="350"/>
    </location>
</feature>
<feature type="compositionally biased region" description="Polar residues" evidence="1">
    <location>
        <begin position="317"/>
        <end position="330"/>
    </location>
</feature>
<organism evidence="2 3">
    <name type="scientific">Moniliophthora roreri</name>
    <name type="common">Frosty pod rot fungus</name>
    <name type="synonym">Monilia roreri</name>
    <dbReference type="NCBI Taxonomy" id="221103"/>
    <lineage>
        <taxon>Eukaryota</taxon>
        <taxon>Fungi</taxon>
        <taxon>Dikarya</taxon>
        <taxon>Basidiomycota</taxon>
        <taxon>Agaricomycotina</taxon>
        <taxon>Agaricomycetes</taxon>
        <taxon>Agaricomycetidae</taxon>
        <taxon>Agaricales</taxon>
        <taxon>Marasmiineae</taxon>
        <taxon>Marasmiaceae</taxon>
        <taxon>Moniliophthora</taxon>
    </lineage>
</organism>
<dbReference type="AlphaFoldDB" id="A0A0W0FAG7"/>
<evidence type="ECO:0000256" key="1">
    <source>
        <dbReference type="SAM" id="MobiDB-lite"/>
    </source>
</evidence>
<dbReference type="Proteomes" id="UP000054988">
    <property type="component" value="Unassembled WGS sequence"/>
</dbReference>
<gene>
    <name evidence="2" type="ORF">WG66_14165</name>
</gene>
<proteinExistence type="predicted"/>
<reference evidence="2 3" key="1">
    <citation type="submission" date="2015-12" db="EMBL/GenBank/DDBJ databases">
        <title>Draft genome sequence of Moniliophthora roreri, the causal agent of frosty pod rot of cacao.</title>
        <authorList>
            <person name="Aime M.C."/>
            <person name="Diaz-Valderrama J.R."/>
            <person name="Kijpornyongpan T."/>
            <person name="Phillips-Mora W."/>
        </authorList>
    </citation>
    <scope>NUCLEOTIDE SEQUENCE [LARGE SCALE GENOMIC DNA]</scope>
    <source>
        <strain evidence="2 3">MCA 2952</strain>
    </source>
</reference>
<evidence type="ECO:0000313" key="3">
    <source>
        <dbReference type="Proteomes" id="UP000054988"/>
    </source>
</evidence>
<protein>
    <submittedName>
        <fullName evidence="2">Uncharacterized protein</fullName>
    </submittedName>
</protein>
<comment type="caution">
    <text evidence="2">The sequence shown here is derived from an EMBL/GenBank/DDBJ whole genome shotgun (WGS) entry which is preliminary data.</text>
</comment>
<accession>A0A0W0FAG7</accession>
<dbReference type="EMBL" id="LATX01002182">
    <property type="protein sequence ID" value="KTB33272.1"/>
    <property type="molecule type" value="Genomic_DNA"/>
</dbReference>